<dbReference type="GO" id="GO:0098813">
    <property type="term" value="P:nuclear chromosome segregation"/>
    <property type="evidence" value="ECO:0007669"/>
    <property type="project" value="UniProtKB-ARBA"/>
</dbReference>
<evidence type="ECO:0000256" key="8">
    <source>
        <dbReference type="PIRNR" id="PIRNR028043"/>
    </source>
</evidence>
<evidence type="ECO:0000256" key="5">
    <source>
        <dbReference type="ARBA" id="ARBA00022553"/>
    </source>
</evidence>
<dbReference type="Proteomes" id="UP000001744">
    <property type="component" value="Unassembled WGS sequence"/>
</dbReference>
<reference evidence="10 12" key="1">
    <citation type="journal article" date="2011" name="Science">
        <title>Comparative functional genomics of the fission yeasts.</title>
        <authorList>
            <person name="Rhind N."/>
            <person name="Chen Z."/>
            <person name="Yassour M."/>
            <person name="Thompson D.A."/>
            <person name="Haas B.J."/>
            <person name="Habib N."/>
            <person name="Wapinski I."/>
            <person name="Roy S."/>
            <person name="Lin M.F."/>
            <person name="Heiman D.I."/>
            <person name="Young S.K."/>
            <person name="Furuya K."/>
            <person name="Guo Y."/>
            <person name="Pidoux A."/>
            <person name="Chen H.M."/>
            <person name="Robbertse B."/>
            <person name="Goldberg J.M."/>
            <person name="Aoki K."/>
            <person name="Bayne E.H."/>
            <person name="Berlin A.M."/>
            <person name="Desjardins C.A."/>
            <person name="Dobbs E."/>
            <person name="Dukaj L."/>
            <person name="Fan L."/>
            <person name="FitzGerald M.G."/>
            <person name="French C."/>
            <person name="Gujja S."/>
            <person name="Hansen K."/>
            <person name="Keifenheim D."/>
            <person name="Levin J.Z."/>
            <person name="Mosher R.A."/>
            <person name="Mueller C.A."/>
            <person name="Pfiffner J."/>
            <person name="Priest M."/>
            <person name="Russ C."/>
            <person name="Smialowska A."/>
            <person name="Swoboda P."/>
            <person name="Sykes S.M."/>
            <person name="Vaughn M."/>
            <person name="Vengrova S."/>
            <person name="Yoder R."/>
            <person name="Zeng Q."/>
            <person name="Allshire R."/>
            <person name="Baulcombe D."/>
            <person name="Birren B.W."/>
            <person name="Brown W."/>
            <person name="Ekwall K."/>
            <person name="Kellis M."/>
            <person name="Leatherwood J."/>
            <person name="Levin H."/>
            <person name="Margalit H."/>
            <person name="Martienssen R."/>
            <person name="Nieduszynski C.A."/>
            <person name="Spatafora J.W."/>
            <person name="Friedman N."/>
            <person name="Dalgaard J.Z."/>
            <person name="Baumann P."/>
            <person name="Niki H."/>
            <person name="Regev A."/>
            <person name="Nusbaum C."/>
        </authorList>
    </citation>
    <scope>NUCLEOTIDE SEQUENCE [LARGE SCALE GENOMIC DNA]</scope>
    <source>
        <strain evidence="12">yFS275 / FY16936</strain>
    </source>
</reference>
<dbReference type="GO" id="GO:0051286">
    <property type="term" value="C:cell tip"/>
    <property type="evidence" value="ECO:0007669"/>
    <property type="project" value="EnsemblFungi"/>
</dbReference>
<dbReference type="GO" id="GO:0051177">
    <property type="term" value="P:meiotic sister chromatid cohesion"/>
    <property type="evidence" value="ECO:0000318"/>
    <property type="project" value="GO_Central"/>
</dbReference>
<evidence type="ECO:0000256" key="4">
    <source>
        <dbReference type="ARBA" id="ARBA00022490"/>
    </source>
</evidence>
<dbReference type="PIRSF" id="PIRSF028043">
    <property type="entry name" value="PP2A_B56"/>
    <property type="match status" value="1"/>
</dbReference>
<keyword evidence="12" id="KW-1185">Reference proteome</keyword>
<comment type="subunit">
    <text evidence="7">PP2A consists of a common heterodimeric core enzyme, composed of a 36 kDa catalytic subunit (subunit C) and a 65 kDa constant regulatory subunit (PR65 or subunit A), that associates with a variety of regulatory subunits. Proteins that associate with the core dimer include three families of regulatory subunits B (the R2/B/PR55/B55, R3/B''/PR72/PR130/PR59 and R5/B'/B56 families), the 48 kDa variable regulatory subunit, viral proteins, and cell signaling molecules.</text>
</comment>
<proteinExistence type="inferred from homology"/>
<comment type="function">
    <text evidence="8">The B regulatory subunit might modulate substrate selectivity and catalytic activity, and also might direct the localization of the catalytic enzyme to a particular subcellular compartment.</text>
</comment>
<evidence type="ECO:0000256" key="3">
    <source>
        <dbReference type="ARBA" id="ARBA00008259"/>
    </source>
</evidence>
<dbReference type="eggNOG" id="KOG2085">
    <property type="taxonomic scope" value="Eukaryota"/>
</dbReference>
<protein>
    <recommendedName>
        <fullName evidence="8">Serine/threonine-protein phosphatase 2A 56 kDa regulatory subunit</fullName>
    </recommendedName>
</protein>
<dbReference type="GO" id="GO:0051754">
    <property type="term" value="P:meiotic sister chromatid cohesion, centromeric"/>
    <property type="evidence" value="ECO:0007669"/>
    <property type="project" value="UniProtKB-ARBA"/>
</dbReference>
<keyword evidence="4" id="KW-0963">Cytoplasm</keyword>
<dbReference type="OMA" id="MVPLFCR"/>
<dbReference type="JaponicusDB" id="SJAG_03353">
    <property type="gene designation" value="par2"/>
</dbReference>
<evidence type="ECO:0000313" key="12">
    <source>
        <dbReference type="Proteomes" id="UP000001744"/>
    </source>
</evidence>
<dbReference type="SUPFAM" id="SSF48371">
    <property type="entry name" value="ARM repeat"/>
    <property type="match status" value="1"/>
</dbReference>
<feature type="compositionally biased region" description="Low complexity" evidence="9">
    <location>
        <begin position="91"/>
        <end position="113"/>
    </location>
</feature>
<dbReference type="GO" id="GO:0072542">
    <property type="term" value="F:protein phosphatase activator activity"/>
    <property type="evidence" value="ECO:0000318"/>
    <property type="project" value="GO_Central"/>
</dbReference>
<dbReference type="GO" id="GO:0000159">
    <property type="term" value="C:protein phosphatase type 2A complex"/>
    <property type="evidence" value="ECO:0007669"/>
    <property type="project" value="UniProtKB-UniRule"/>
</dbReference>
<dbReference type="GO" id="GO:1902426">
    <property type="term" value="P:deactivation of mitotic spindle assembly checkpoint"/>
    <property type="evidence" value="ECO:0007669"/>
    <property type="project" value="EnsemblFungi"/>
</dbReference>
<dbReference type="InterPro" id="IPR016024">
    <property type="entry name" value="ARM-type_fold"/>
</dbReference>
<dbReference type="InterPro" id="IPR011989">
    <property type="entry name" value="ARM-like"/>
</dbReference>
<feature type="compositionally biased region" description="Basic and acidic residues" evidence="9">
    <location>
        <begin position="33"/>
        <end position="57"/>
    </location>
</feature>
<dbReference type="STRING" id="402676.B6K406"/>
<dbReference type="GeneID" id="7050075"/>
<dbReference type="GO" id="GO:0031030">
    <property type="term" value="P:negative regulation of septation initiation signaling"/>
    <property type="evidence" value="ECO:0007669"/>
    <property type="project" value="EnsemblFungi"/>
</dbReference>
<dbReference type="GO" id="GO:0007165">
    <property type="term" value="P:signal transduction"/>
    <property type="evidence" value="ECO:0007669"/>
    <property type="project" value="InterPro"/>
</dbReference>
<evidence type="ECO:0000256" key="2">
    <source>
        <dbReference type="ARBA" id="ARBA00004496"/>
    </source>
</evidence>
<dbReference type="Gene3D" id="1.25.10.10">
    <property type="entry name" value="Leucine-rich Repeat Variant"/>
    <property type="match status" value="1"/>
</dbReference>
<dbReference type="RefSeq" id="XP_002174506.2">
    <property type="nucleotide sequence ID" value="XM_002174470.2"/>
</dbReference>
<keyword evidence="6" id="KW-0539">Nucleus</keyword>
<comment type="subcellular location">
    <subcellularLocation>
        <location evidence="2">Cytoplasm</location>
    </subcellularLocation>
    <subcellularLocation>
        <location evidence="1">Nucleus</location>
    </subcellularLocation>
</comment>
<dbReference type="GO" id="GO:0005816">
    <property type="term" value="C:spindle pole body"/>
    <property type="evidence" value="ECO:0007669"/>
    <property type="project" value="UniProtKB-ARBA"/>
</dbReference>
<dbReference type="GO" id="GO:0005737">
    <property type="term" value="C:cytoplasm"/>
    <property type="evidence" value="ECO:0007669"/>
    <property type="project" value="UniProtKB-SubCell"/>
</dbReference>
<dbReference type="GO" id="GO:1901991">
    <property type="term" value="P:negative regulation of mitotic cell cycle phase transition"/>
    <property type="evidence" value="ECO:0007669"/>
    <property type="project" value="UniProtKB-ARBA"/>
</dbReference>
<feature type="region of interest" description="Disordered" evidence="9">
    <location>
        <begin position="1"/>
        <end position="128"/>
    </location>
</feature>
<dbReference type="HOGENOM" id="CLU_012437_1_2_1"/>
<dbReference type="VEuPathDB" id="FungiDB:SJAG_03353"/>
<dbReference type="OrthoDB" id="10264446at2759"/>
<organism evidence="10 12">
    <name type="scientific">Schizosaccharomyces japonicus (strain yFS275 / FY16936)</name>
    <name type="common">Fission yeast</name>
    <dbReference type="NCBI Taxonomy" id="402676"/>
    <lineage>
        <taxon>Eukaryota</taxon>
        <taxon>Fungi</taxon>
        <taxon>Dikarya</taxon>
        <taxon>Ascomycota</taxon>
        <taxon>Taphrinomycotina</taxon>
        <taxon>Schizosaccharomycetes</taxon>
        <taxon>Schizosaccharomycetales</taxon>
        <taxon>Schizosaccharomycetaceae</taxon>
        <taxon>Schizosaccharomyces</taxon>
    </lineage>
</organism>
<dbReference type="EMBL" id="KE651167">
    <property type="protein sequence ID" value="EEB08213.2"/>
    <property type="molecule type" value="Genomic_DNA"/>
</dbReference>
<dbReference type="PANTHER" id="PTHR10257">
    <property type="entry name" value="SERINE/THREONINE PROTEIN PHOSPHATASE 2A PP2A REGULATORY SUBUNIT B"/>
    <property type="match status" value="1"/>
</dbReference>
<dbReference type="Pfam" id="PF01603">
    <property type="entry name" value="B56"/>
    <property type="match status" value="1"/>
</dbReference>
<feature type="compositionally biased region" description="Basic and acidic residues" evidence="9">
    <location>
        <begin position="70"/>
        <end position="90"/>
    </location>
</feature>
<dbReference type="AlphaFoldDB" id="B6K406"/>
<accession>B6K406</accession>
<evidence type="ECO:0000256" key="1">
    <source>
        <dbReference type="ARBA" id="ARBA00004123"/>
    </source>
</evidence>
<evidence type="ECO:0000256" key="9">
    <source>
        <dbReference type="SAM" id="MobiDB-lite"/>
    </source>
</evidence>
<evidence type="ECO:0000313" key="11">
    <source>
        <dbReference type="JaponicusDB" id="SJAG_03353"/>
    </source>
</evidence>
<dbReference type="FunFam" id="1.25.10.10:FF:000016">
    <property type="entry name" value="Serine/threonine-protein phosphatase 2A 56 kDa regulatory subunit"/>
    <property type="match status" value="1"/>
</dbReference>
<comment type="similarity">
    <text evidence="3">Belongs to the phosphatase 2A regulatory subunit B family.</text>
</comment>
<dbReference type="InterPro" id="IPR002554">
    <property type="entry name" value="PP2A_B56"/>
</dbReference>
<dbReference type="GO" id="GO:0000776">
    <property type="term" value="C:kinetochore"/>
    <property type="evidence" value="ECO:0007669"/>
    <property type="project" value="UniProtKB-ARBA"/>
</dbReference>
<sequence>MKGFKNKVVRALSFKDDSSSENKSGNSSRKMKGHDGSSKSKKEKDSSSSKSEKAEKSSRKHKFSSSDKSSSSKDIRKQNSYDKIGIERSDSPSSSTNAASKKSGTSTPTQTTTNVPSRAPTPIQKEPDLLKLPIATPIASAPSSPIDKLLTSGADVDLPESLPTGPRRQPSSQFQVSEQRVLQRLPAFHEVSSSRRQELFIKKLEQCNVIFDFTDPSSDLASKEIKREALQQLLEYITNNRNVLTPALYPHIVHTFAVNLFRTIPPPVNEDIESFDPEEDDYYLEPAWPHLQGVYLLFIKFLESPDFSTSKAKPYIDHKFFTRLLSLFDTEDPRERDLLKTTLHRIYGKFLNLRCYIRKSMNFVFFQYIYEQERFNGIAELLEILGSIVNGFAIPLKEEHKTFLTRVLIPLHKAKTLYLYHPQLAYCIVQFLDKDSTLTKDVVLGLLKYWPRVNSAKEIMFLNEIEDIFEVLEPSEFPNIQVPLFQQLSKSIASSHFQVAERALCLWNNEYFTSLVSDNLPTILPIIYPTLYENSKNHWNRTIQSMTYGVLRMFIDLNPALFDKVVTEHQRKLNEQKRMQSERTKAWENIEDAAEKNLDKLKSRDDVEYLDVSSDLEMGNLSLNE</sequence>
<gene>
    <name evidence="11" type="primary">par2</name>
    <name evidence="10" type="ORF">SJAG_03353</name>
</gene>
<evidence type="ECO:0000256" key="7">
    <source>
        <dbReference type="ARBA" id="ARBA00064351"/>
    </source>
</evidence>
<dbReference type="GO" id="GO:0032153">
    <property type="term" value="C:cell division site"/>
    <property type="evidence" value="ECO:0007669"/>
    <property type="project" value="EnsemblFungi"/>
</dbReference>
<dbReference type="PANTHER" id="PTHR10257:SF3">
    <property type="entry name" value="SERINE_THREONINE-PROTEIN PHOSPHATASE 2A 56 KDA REGULATORY SUBUNIT GAMMA ISOFORM"/>
    <property type="match status" value="1"/>
</dbReference>
<feature type="region of interest" description="Disordered" evidence="9">
    <location>
        <begin position="140"/>
        <end position="174"/>
    </location>
</feature>
<keyword evidence="5" id="KW-0597">Phosphoprotein</keyword>
<evidence type="ECO:0000256" key="6">
    <source>
        <dbReference type="ARBA" id="ARBA00023242"/>
    </source>
</evidence>
<dbReference type="GO" id="GO:0005634">
    <property type="term" value="C:nucleus"/>
    <property type="evidence" value="ECO:0007669"/>
    <property type="project" value="UniProtKB-SubCell"/>
</dbReference>
<evidence type="ECO:0000313" key="10">
    <source>
        <dbReference type="EMBL" id="EEB08213.2"/>
    </source>
</evidence>
<name>B6K406_SCHJY</name>